<keyword evidence="1" id="KW-1133">Transmembrane helix</keyword>
<keyword evidence="1" id="KW-0472">Membrane</keyword>
<gene>
    <name evidence="2" type="ORF">G3V02_000952</name>
</gene>
<name>A0A5I2XCQ8_SALET</name>
<keyword evidence="1" id="KW-0812">Transmembrane</keyword>
<evidence type="ECO:0000256" key="1">
    <source>
        <dbReference type="SAM" id="Phobius"/>
    </source>
</evidence>
<proteinExistence type="predicted"/>
<reference evidence="2" key="1">
    <citation type="journal article" date="2018" name="Genome Biol.">
        <title>SKESA: strategic k-mer extension for scrupulous assemblies.</title>
        <authorList>
            <person name="Souvorov A."/>
            <person name="Agarwala R."/>
            <person name="Lipman D.J."/>
        </authorList>
    </citation>
    <scope>NUCLEOTIDE SEQUENCE</scope>
    <source>
        <strain evidence="2">BCW_2640</strain>
    </source>
</reference>
<evidence type="ECO:0008006" key="3">
    <source>
        <dbReference type="Google" id="ProtNLM"/>
    </source>
</evidence>
<evidence type="ECO:0000313" key="2">
    <source>
        <dbReference type="EMBL" id="HAE1792291.1"/>
    </source>
</evidence>
<dbReference type="AlphaFoldDB" id="A0A5I2XCQ8"/>
<organism evidence="2">
    <name type="scientific">Salmonella enterica subsp. enterica serovar Ank</name>
    <dbReference type="NCBI Taxonomy" id="1173578"/>
    <lineage>
        <taxon>Bacteria</taxon>
        <taxon>Pseudomonadati</taxon>
        <taxon>Pseudomonadota</taxon>
        <taxon>Gammaproteobacteria</taxon>
        <taxon>Enterobacterales</taxon>
        <taxon>Enterobacteriaceae</taxon>
        <taxon>Salmonella</taxon>
    </lineage>
</organism>
<sequence length="83" mass="9411">MTDYLKYLDTLCGCGRGTALLILTLSMAYLIFVLLFWVLILMKVLSVIFCLSRVVLRIHKIPNKKSEPLVQEYCNVKGGEEGD</sequence>
<feature type="transmembrane region" description="Helical" evidence="1">
    <location>
        <begin position="27"/>
        <end position="56"/>
    </location>
</feature>
<protein>
    <recommendedName>
        <fullName evidence="3">Inner membrane protein</fullName>
    </recommendedName>
</protein>
<comment type="caution">
    <text evidence="2">The sequence shown here is derived from an EMBL/GenBank/DDBJ whole genome shotgun (WGS) entry which is preliminary data.</text>
</comment>
<dbReference type="EMBL" id="DAARBX010000003">
    <property type="protein sequence ID" value="HAE1792291.1"/>
    <property type="molecule type" value="Genomic_DNA"/>
</dbReference>
<accession>A0A5I2XCQ8</accession>
<reference evidence="2" key="2">
    <citation type="submission" date="2018-07" db="EMBL/GenBank/DDBJ databases">
        <authorList>
            <consortium name="NCBI Pathogen Detection Project"/>
        </authorList>
    </citation>
    <scope>NUCLEOTIDE SEQUENCE</scope>
    <source>
        <strain evidence="2">BCW_2640</strain>
    </source>
</reference>